<feature type="compositionally biased region" description="Polar residues" evidence="1">
    <location>
        <begin position="66"/>
        <end position="113"/>
    </location>
</feature>
<comment type="caution">
    <text evidence="3">The sequence shown here is derived from an EMBL/GenBank/DDBJ whole genome shotgun (WGS) entry which is preliminary data.</text>
</comment>
<keyword evidence="2" id="KW-0472">Membrane</keyword>
<dbReference type="VEuPathDB" id="FungiDB:VP01_2890g3"/>
<feature type="compositionally biased region" description="Low complexity" evidence="1">
    <location>
        <begin position="117"/>
        <end position="128"/>
    </location>
</feature>
<dbReference type="Proteomes" id="UP000037035">
    <property type="component" value="Unassembled WGS sequence"/>
</dbReference>
<dbReference type="AlphaFoldDB" id="A0A0L6V1N0"/>
<evidence type="ECO:0000313" key="4">
    <source>
        <dbReference type="Proteomes" id="UP000037035"/>
    </source>
</evidence>
<sequence>MSPLSKPTHSYRRVSLAIALSLATVIFHTILCILLSYSILDIISPHSRINAGRYAEKNATNPANITMPLASNLTNSRPAANNTAPVVPTTSGANNSMPSSLTLENARANSPVPSTKAPPQGANPAAPATEPPPEAPPAEDDHPSA</sequence>
<accession>A0A0L6V1N0</accession>
<evidence type="ECO:0000256" key="2">
    <source>
        <dbReference type="SAM" id="Phobius"/>
    </source>
</evidence>
<protein>
    <submittedName>
        <fullName evidence="3">Uncharacterized protein</fullName>
    </submittedName>
</protein>
<reference evidence="3 4" key="1">
    <citation type="submission" date="2015-08" db="EMBL/GenBank/DDBJ databases">
        <title>Next Generation Sequencing and Analysis of the Genome of Puccinia sorghi L Schw, the Causal Agent of Maize Common Rust.</title>
        <authorList>
            <person name="Rochi L."/>
            <person name="Burguener G."/>
            <person name="Darino M."/>
            <person name="Turjanski A."/>
            <person name="Kreff E."/>
            <person name="Dieguez M.J."/>
            <person name="Sacco F."/>
        </authorList>
    </citation>
    <scope>NUCLEOTIDE SEQUENCE [LARGE SCALE GENOMIC DNA]</scope>
    <source>
        <strain evidence="3 4">RO10H11247</strain>
    </source>
</reference>
<dbReference type="EMBL" id="LAVV01007824">
    <property type="protein sequence ID" value="KNZ54654.1"/>
    <property type="molecule type" value="Genomic_DNA"/>
</dbReference>
<feature type="region of interest" description="Disordered" evidence="1">
    <location>
        <begin position="66"/>
        <end position="145"/>
    </location>
</feature>
<keyword evidence="4" id="KW-1185">Reference proteome</keyword>
<keyword evidence="2" id="KW-1133">Transmembrane helix</keyword>
<proteinExistence type="predicted"/>
<dbReference type="OrthoDB" id="2515512at2759"/>
<name>A0A0L6V1N0_9BASI</name>
<evidence type="ECO:0000313" key="3">
    <source>
        <dbReference type="EMBL" id="KNZ54654.1"/>
    </source>
</evidence>
<keyword evidence="2" id="KW-0812">Transmembrane</keyword>
<organism evidence="3 4">
    <name type="scientific">Puccinia sorghi</name>
    <dbReference type="NCBI Taxonomy" id="27349"/>
    <lineage>
        <taxon>Eukaryota</taxon>
        <taxon>Fungi</taxon>
        <taxon>Dikarya</taxon>
        <taxon>Basidiomycota</taxon>
        <taxon>Pucciniomycotina</taxon>
        <taxon>Pucciniomycetes</taxon>
        <taxon>Pucciniales</taxon>
        <taxon>Pucciniaceae</taxon>
        <taxon>Puccinia</taxon>
    </lineage>
</organism>
<feature type="transmembrane region" description="Helical" evidence="2">
    <location>
        <begin position="16"/>
        <end position="40"/>
    </location>
</feature>
<evidence type="ECO:0000256" key="1">
    <source>
        <dbReference type="SAM" id="MobiDB-lite"/>
    </source>
</evidence>
<gene>
    <name evidence="3" type="ORF">VP01_2890g3</name>
</gene>